<name>A0A0R3RPD2_9BILA</name>
<evidence type="ECO:0000313" key="1">
    <source>
        <dbReference type="Proteomes" id="UP000050640"/>
    </source>
</evidence>
<reference evidence="2" key="1">
    <citation type="submission" date="2017-02" db="UniProtKB">
        <authorList>
            <consortium name="WormBaseParasite"/>
        </authorList>
    </citation>
    <scope>IDENTIFICATION</scope>
</reference>
<keyword evidence="1" id="KW-1185">Reference proteome</keyword>
<proteinExistence type="predicted"/>
<evidence type="ECO:0000313" key="2">
    <source>
        <dbReference type="WBParaSite" id="EEL_0000335701-mRNA-1"/>
    </source>
</evidence>
<protein>
    <submittedName>
        <fullName evidence="2">G_PROTEIN_RECEP_F1_2 domain-containing protein</fullName>
    </submittedName>
</protein>
<accession>A0A0R3RPD2</accession>
<organism evidence="1 2">
    <name type="scientific">Elaeophora elaphi</name>
    <dbReference type="NCBI Taxonomy" id="1147741"/>
    <lineage>
        <taxon>Eukaryota</taxon>
        <taxon>Metazoa</taxon>
        <taxon>Ecdysozoa</taxon>
        <taxon>Nematoda</taxon>
        <taxon>Chromadorea</taxon>
        <taxon>Rhabditida</taxon>
        <taxon>Spirurina</taxon>
        <taxon>Spiruromorpha</taxon>
        <taxon>Filarioidea</taxon>
        <taxon>Onchocercidae</taxon>
        <taxon>Elaeophora</taxon>
    </lineage>
</organism>
<dbReference type="AlphaFoldDB" id="A0A0R3RPD2"/>
<sequence length="70" mass="8253">MKKIICILITYYISVVTIFKLTFDAYKGFIDYPNFCDAHLINWLYWVGLISDDTKPALVCLFKYYSVNII</sequence>
<dbReference type="Proteomes" id="UP000050640">
    <property type="component" value="Unplaced"/>
</dbReference>
<dbReference type="WBParaSite" id="EEL_0000335701-mRNA-1">
    <property type="protein sequence ID" value="EEL_0000335701-mRNA-1"/>
    <property type="gene ID" value="EEL_0000335701"/>
</dbReference>